<feature type="region of interest" description="Disordered" evidence="1">
    <location>
        <begin position="1"/>
        <end position="24"/>
    </location>
</feature>
<dbReference type="AlphaFoldDB" id="A0A9N9P7A9"/>
<organism evidence="2 3">
    <name type="scientific">Acaulospora morrowiae</name>
    <dbReference type="NCBI Taxonomy" id="94023"/>
    <lineage>
        <taxon>Eukaryota</taxon>
        <taxon>Fungi</taxon>
        <taxon>Fungi incertae sedis</taxon>
        <taxon>Mucoromycota</taxon>
        <taxon>Glomeromycotina</taxon>
        <taxon>Glomeromycetes</taxon>
        <taxon>Diversisporales</taxon>
        <taxon>Acaulosporaceae</taxon>
        <taxon>Acaulospora</taxon>
    </lineage>
</organism>
<feature type="non-terminal residue" evidence="2">
    <location>
        <position position="1"/>
    </location>
</feature>
<accession>A0A9N9P7A9</accession>
<feature type="non-terminal residue" evidence="2">
    <location>
        <position position="77"/>
    </location>
</feature>
<reference evidence="2" key="1">
    <citation type="submission" date="2021-06" db="EMBL/GenBank/DDBJ databases">
        <authorList>
            <person name="Kallberg Y."/>
            <person name="Tangrot J."/>
            <person name="Rosling A."/>
        </authorList>
    </citation>
    <scope>NUCLEOTIDE SEQUENCE</scope>
    <source>
        <strain evidence="2">CL551</strain>
    </source>
</reference>
<evidence type="ECO:0000256" key="1">
    <source>
        <dbReference type="SAM" id="MobiDB-lite"/>
    </source>
</evidence>
<feature type="compositionally biased region" description="Low complexity" evidence="1">
    <location>
        <begin position="1"/>
        <end position="15"/>
    </location>
</feature>
<proteinExistence type="predicted"/>
<evidence type="ECO:0000313" key="2">
    <source>
        <dbReference type="EMBL" id="CAG8790301.1"/>
    </source>
</evidence>
<gene>
    <name evidence="2" type="ORF">AMORRO_LOCUS18083</name>
</gene>
<keyword evidence="3" id="KW-1185">Reference proteome</keyword>
<sequence length="77" mass="8231">ITQQLQQNAAGQGQRRPPPPQVGQITENLLQDLDDEPPLIKLGDASVAAPFTSKLSNVSAITNIVRQGRCTLVATIQ</sequence>
<evidence type="ECO:0000313" key="3">
    <source>
        <dbReference type="Proteomes" id="UP000789342"/>
    </source>
</evidence>
<dbReference type="Proteomes" id="UP000789342">
    <property type="component" value="Unassembled WGS sequence"/>
</dbReference>
<name>A0A9N9P7A9_9GLOM</name>
<dbReference type="EMBL" id="CAJVPV010060753">
    <property type="protein sequence ID" value="CAG8790301.1"/>
    <property type="molecule type" value="Genomic_DNA"/>
</dbReference>
<protein>
    <submittedName>
        <fullName evidence="2">410_t:CDS:1</fullName>
    </submittedName>
</protein>
<dbReference type="OrthoDB" id="5566082at2759"/>
<comment type="caution">
    <text evidence="2">The sequence shown here is derived from an EMBL/GenBank/DDBJ whole genome shotgun (WGS) entry which is preliminary data.</text>
</comment>